<dbReference type="CDD" id="cd00609">
    <property type="entry name" value="AAT_like"/>
    <property type="match status" value="1"/>
</dbReference>
<organism evidence="7 8">
    <name type="scientific">Deinococcus hopiensis KR-140</name>
    <dbReference type="NCBI Taxonomy" id="695939"/>
    <lineage>
        <taxon>Bacteria</taxon>
        <taxon>Thermotogati</taxon>
        <taxon>Deinococcota</taxon>
        <taxon>Deinococci</taxon>
        <taxon>Deinococcales</taxon>
        <taxon>Deinococcaceae</taxon>
        <taxon>Deinococcus</taxon>
    </lineage>
</organism>
<keyword evidence="7" id="KW-0808">Transferase</keyword>
<evidence type="ECO:0000313" key="8">
    <source>
        <dbReference type="Proteomes" id="UP000192582"/>
    </source>
</evidence>
<evidence type="ECO:0000256" key="2">
    <source>
        <dbReference type="ARBA" id="ARBA00022898"/>
    </source>
</evidence>
<dbReference type="AlphaFoldDB" id="A0A1W1UQC7"/>
<protein>
    <submittedName>
        <fullName evidence="7">GntR family transcriptional regulator / MocR family aminotransferase</fullName>
    </submittedName>
</protein>
<dbReference type="Gene3D" id="3.40.640.10">
    <property type="entry name" value="Type I PLP-dependent aspartate aminotransferase-like (Major domain)"/>
    <property type="match status" value="1"/>
</dbReference>
<dbReference type="InterPro" id="IPR004839">
    <property type="entry name" value="Aminotransferase_I/II_large"/>
</dbReference>
<dbReference type="SUPFAM" id="SSF46785">
    <property type="entry name" value="Winged helix' DNA-binding domain"/>
    <property type="match status" value="1"/>
</dbReference>
<dbReference type="STRING" id="695939.SAMN00790413_04365"/>
<dbReference type="InterPro" id="IPR036388">
    <property type="entry name" value="WH-like_DNA-bd_sf"/>
</dbReference>
<keyword evidence="8" id="KW-1185">Reference proteome</keyword>
<dbReference type="CDD" id="cd07377">
    <property type="entry name" value="WHTH_GntR"/>
    <property type="match status" value="1"/>
</dbReference>
<dbReference type="SMART" id="SM00345">
    <property type="entry name" value="HTH_GNTR"/>
    <property type="match status" value="1"/>
</dbReference>
<evidence type="ECO:0000259" key="6">
    <source>
        <dbReference type="PROSITE" id="PS50949"/>
    </source>
</evidence>
<keyword evidence="4" id="KW-0238">DNA-binding</keyword>
<dbReference type="InterPro" id="IPR036390">
    <property type="entry name" value="WH_DNA-bd_sf"/>
</dbReference>
<dbReference type="PANTHER" id="PTHR46577">
    <property type="entry name" value="HTH-TYPE TRANSCRIPTIONAL REGULATORY PROTEIN GABR"/>
    <property type="match status" value="1"/>
</dbReference>
<dbReference type="Pfam" id="PF00155">
    <property type="entry name" value="Aminotran_1_2"/>
    <property type="match status" value="1"/>
</dbReference>
<evidence type="ECO:0000256" key="3">
    <source>
        <dbReference type="ARBA" id="ARBA00023015"/>
    </source>
</evidence>
<gene>
    <name evidence="7" type="ORF">SAMN00790413_04365</name>
</gene>
<accession>A0A1W1UQC7</accession>
<dbReference type="InterPro" id="IPR015421">
    <property type="entry name" value="PyrdxlP-dep_Trfase_major"/>
</dbReference>
<dbReference type="Proteomes" id="UP000192582">
    <property type="component" value="Unassembled WGS sequence"/>
</dbReference>
<comment type="similarity">
    <text evidence="1">In the C-terminal section; belongs to the class-I pyridoxal-phosphate-dependent aminotransferase family.</text>
</comment>
<evidence type="ECO:0000256" key="5">
    <source>
        <dbReference type="ARBA" id="ARBA00023163"/>
    </source>
</evidence>
<dbReference type="RefSeq" id="WP_084046453.1">
    <property type="nucleotide sequence ID" value="NZ_FWWU01000006.1"/>
</dbReference>
<keyword evidence="5" id="KW-0804">Transcription</keyword>
<proteinExistence type="inferred from homology"/>
<name>A0A1W1UQC7_9DEIO</name>
<reference evidence="7 8" key="1">
    <citation type="submission" date="2017-04" db="EMBL/GenBank/DDBJ databases">
        <authorList>
            <person name="Afonso C.L."/>
            <person name="Miller P.J."/>
            <person name="Scott M.A."/>
            <person name="Spackman E."/>
            <person name="Goraichik I."/>
            <person name="Dimitrov K.M."/>
            <person name="Suarez D.L."/>
            <person name="Swayne D.E."/>
        </authorList>
    </citation>
    <scope>NUCLEOTIDE SEQUENCE [LARGE SCALE GENOMIC DNA]</scope>
    <source>
        <strain evidence="7 8">KR-140</strain>
    </source>
</reference>
<dbReference type="EMBL" id="FWWU01000006">
    <property type="protein sequence ID" value="SMB83335.1"/>
    <property type="molecule type" value="Genomic_DNA"/>
</dbReference>
<dbReference type="Gene3D" id="1.10.10.10">
    <property type="entry name" value="Winged helix-like DNA-binding domain superfamily/Winged helix DNA-binding domain"/>
    <property type="match status" value="1"/>
</dbReference>
<evidence type="ECO:0000256" key="4">
    <source>
        <dbReference type="ARBA" id="ARBA00023125"/>
    </source>
</evidence>
<dbReference type="InterPro" id="IPR015424">
    <property type="entry name" value="PyrdxlP-dep_Trfase"/>
</dbReference>
<feature type="domain" description="HTH gntR-type" evidence="6">
    <location>
        <begin position="26"/>
        <end position="94"/>
    </location>
</feature>
<evidence type="ECO:0000313" key="7">
    <source>
        <dbReference type="EMBL" id="SMB83335.1"/>
    </source>
</evidence>
<dbReference type="GO" id="GO:0003700">
    <property type="term" value="F:DNA-binding transcription factor activity"/>
    <property type="evidence" value="ECO:0007669"/>
    <property type="project" value="InterPro"/>
</dbReference>
<dbReference type="SUPFAM" id="SSF53383">
    <property type="entry name" value="PLP-dependent transferases"/>
    <property type="match status" value="1"/>
</dbReference>
<dbReference type="GO" id="GO:0008483">
    <property type="term" value="F:transaminase activity"/>
    <property type="evidence" value="ECO:0007669"/>
    <property type="project" value="UniProtKB-KW"/>
</dbReference>
<dbReference type="PANTHER" id="PTHR46577:SF1">
    <property type="entry name" value="HTH-TYPE TRANSCRIPTIONAL REGULATORY PROTEIN GABR"/>
    <property type="match status" value="1"/>
</dbReference>
<dbReference type="GO" id="GO:0030170">
    <property type="term" value="F:pyridoxal phosphate binding"/>
    <property type="evidence" value="ECO:0007669"/>
    <property type="project" value="InterPro"/>
</dbReference>
<dbReference type="PROSITE" id="PS50949">
    <property type="entry name" value="HTH_GNTR"/>
    <property type="match status" value="1"/>
</dbReference>
<dbReference type="GO" id="GO:0003677">
    <property type="term" value="F:DNA binding"/>
    <property type="evidence" value="ECO:0007669"/>
    <property type="project" value="UniProtKB-KW"/>
</dbReference>
<dbReference type="InterPro" id="IPR000524">
    <property type="entry name" value="Tscrpt_reg_HTH_GntR"/>
</dbReference>
<evidence type="ECO:0000256" key="1">
    <source>
        <dbReference type="ARBA" id="ARBA00005384"/>
    </source>
</evidence>
<keyword evidence="7" id="KW-0032">Aminotransferase</keyword>
<dbReference type="InterPro" id="IPR051446">
    <property type="entry name" value="HTH_trans_reg/aminotransferase"/>
</dbReference>
<sequence length="494" mass="52900">MTDHLPARQQDVTVDVPLHLDRGGGVPVVTQLRQQLHAAIAHAQLLPGTRMPSTRTLARILGISRGAVIAAYDDLLAEGYLVGRVGAGTYVSAELPSTPVAAPAPPPAESVPRWLRGAPVTPDVSPPASGEGVIDFRVGQPAVAPLSDAAWKRAWRRVAEDALPGAYADAAGDPELREEIAAYLRRSRSVVCGAEDLVVTSGTIQGLHLIARAVLAPGDVVAFEEPGYRLARQVLRERGAQILPVPVDGDGLQVAELPLGEGAPPLVYTTPPHQFPLGSRLSLPRRHALLAWARTHDSLIVEDDYDGEFRYDAAPLPALASLDPARVVYLGTFSKVLSPVLRVGYVVAPPVLREQLVGLKTITDYHTSWPVQRALTYFLRSGDLERHLGRMRRVYARKREILVRELEGAKAVARVGGLEAGFHVHLELDGRLDAAEVIGLAEKQGVRASVLSPYYVAQDAPGGLLLGYGGLDADQIARGARVLVQVMRGLAGIS</sequence>
<keyword evidence="3" id="KW-0805">Transcription regulation</keyword>
<keyword evidence="2" id="KW-0663">Pyridoxal phosphate</keyword>
<dbReference type="Pfam" id="PF00392">
    <property type="entry name" value="GntR"/>
    <property type="match status" value="1"/>
</dbReference>